<protein>
    <submittedName>
        <fullName evidence="2">Uncharacterized protein</fullName>
    </submittedName>
</protein>
<sequence>MIDHPRLASTDEDEPAIAVTLDPDGGPNVTTPGRETFTLSTRGAGLVVDDLGYSGDEEVASVTAKALLLTGGAYRPDETVDPVDVVKRLRSPDGGKHPTDAEVERVAEYIKRAELEQRVRWLAAELVEGSRLTEVMSTDEIRTQRGRMNGLRGIAKDL</sequence>
<dbReference type="Proteomes" id="UP000011867">
    <property type="component" value="Chromosome"/>
</dbReference>
<proteinExistence type="predicted"/>
<organism evidence="2 3">
    <name type="scientific">Natronomonas moolapensis (strain DSM 18674 / CECT 7526 / JCM 14361 / 8.8.11)</name>
    <dbReference type="NCBI Taxonomy" id="268739"/>
    <lineage>
        <taxon>Archaea</taxon>
        <taxon>Methanobacteriati</taxon>
        <taxon>Methanobacteriota</taxon>
        <taxon>Stenosarchaea group</taxon>
        <taxon>Halobacteria</taxon>
        <taxon>Halobacteriales</taxon>
        <taxon>Natronomonadaceae</taxon>
        <taxon>Natronomonas</taxon>
    </lineage>
</organism>
<feature type="region of interest" description="Disordered" evidence="1">
    <location>
        <begin position="1"/>
        <end position="28"/>
    </location>
</feature>
<dbReference type="KEGG" id="nmo:Nmlp_2797"/>
<dbReference type="eggNOG" id="arCOG14890">
    <property type="taxonomic scope" value="Archaea"/>
</dbReference>
<dbReference type="HOGENOM" id="CLU_1665548_0_0_2"/>
<evidence type="ECO:0000313" key="2">
    <source>
        <dbReference type="EMBL" id="CCQ36949.1"/>
    </source>
</evidence>
<dbReference type="EMBL" id="HF582854">
    <property type="protein sequence ID" value="CCQ36949.1"/>
    <property type="molecule type" value="Genomic_DNA"/>
</dbReference>
<evidence type="ECO:0000256" key="1">
    <source>
        <dbReference type="SAM" id="MobiDB-lite"/>
    </source>
</evidence>
<dbReference type="AlphaFoldDB" id="M1XRQ0"/>
<gene>
    <name evidence="2" type="ordered locus">Nmlp_2797</name>
</gene>
<keyword evidence="3" id="KW-1185">Reference proteome</keyword>
<accession>M1XRQ0</accession>
<reference evidence="2 3" key="1">
    <citation type="journal article" date="2013" name="Genome Announc.">
        <title>Genome of the haloarchaeon Natronomonas moolapensis, a neutrophilic member of a previously haloalkaliphilic genus.</title>
        <authorList>
            <person name="Dyall-Smith M.L."/>
            <person name="Pfeiffer F."/>
            <person name="Oberwinkler T."/>
            <person name="Klee K."/>
            <person name="Rampp M."/>
            <person name="Palm P."/>
            <person name="Gross K."/>
            <person name="Schuster S.C."/>
            <person name="Oesterhelt D."/>
        </authorList>
    </citation>
    <scope>NUCLEOTIDE SEQUENCE [LARGE SCALE GENOMIC DNA]</scope>
    <source>
        <strain evidence="3">DSM 18674 / JCM 14361 / 8.8.11</strain>
    </source>
</reference>
<dbReference type="OrthoDB" id="328141at2157"/>
<name>M1XRQ0_NATM8</name>
<dbReference type="RefSeq" id="WP_015409715.1">
    <property type="nucleotide sequence ID" value="NC_020388.1"/>
</dbReference>
<dbReference type="GeneID" id="14651513"/>
<evidence type="ECO:0000313" key="3">
    <source>
        <dbReference type="Proteomes" id="UP000011867"/>
    </source>
</evidence>